<dbReference type="RefSeq" id="WP_098679512.1">
    <property type="nucleotide sequence ID" value="NZ_JBMEQG010000090.1"/>
</dbReference>
<dbReference type="EMBL" id="NVCU01000218">
    <property type="protein sequence ID" value="PFT86989.1"/>
    <property type="molecule type" value="Genomic_DNA"/>
</dbReference>
<dbReference type="Gene3D" id="1.10.575.10">
    <property type="entry name" value="P1 Nuclease"/>
    <property type="match status" value="1"/>
</dbReference>
<feature type="domain" description="Zn-dependent PLC" evidence="9">
    <location>
        <begin position="36"/>
        <end position="283"/>
    </location>
</feature>
<dbReference type="EC" id="3.1.4.3" evidence="1"/>
<evidence type="ECO:0000256" key="6">
    <source>
        <dbReference type="ARBA" id="ARBA00022833"/>
    </source>
</evidence>
<accession>A0A9X7AXH3</accession>
<dbReference type="InterPro" id="IPR008947">
    <property type="entry name" value="PLipase_C/P1_nuclease_dom_sf"/>
</dbReference>
<dbReference type="Pfam" id="PF00882">
    <property type="entry name" value="Zn_dep_PLPC"/>
    <property type="match status" value="1"/>
</dbReference>
<evidence type="ECO:0000313" key="11">
    <source>
        <dbReference type="Proteomes" id="UP000225910"/>
    </source>
</evidence>
<keyword evidence="6" id="KW-0862">Zinc</keyword>
<evidence type="ECO:0000259" key="9">
    <source>
        <dbReference type="PROSITE" id="PS51346"/>
    </source>
</evidence>
<feature type="chain" id="PRO_5040880117" description="Phospholipase C" evidence="8">
    <location>
        <begin position="25"/>
        <end position="283"/>
    </location>
</feature>
<evidence type="ECO:0000256" key="3">
    <source>
        <dbReference type="ARBA" id="ARBA00022723"/>
    </source>
</evidence>
<keyword evidence="4 8" id="KW-0732">Signal</keyword>
<evidence type="ECO:0000256" key="7">
    <source>
        <dbReference type="ARBA" id="ARBA00031285"/>
    </source>
</evidence>
<dbReference type="GO" id="GO:0034480">
    <property type="term" value="F:phosphatidylcholine phospholipase C activity"/>
    <property type="evidence" value="ECO:0007669"/>
    <property type="project" value="UniProtKB-EC"/>
</dbReference>
<reference evidence="10 11" key="1">
    <citation type="submission" date="2017-09" db="EMBL/GenBank/DDBJ databases">
        <title>Large-scale bioinformatics analysis of Bacillus genomes uncovers conserved roles of natural products in bacterial physiology.</title>
        <authorList>
            <consortium name="Agbiome Team Llc"/>
            <person name="Bleich R.M."/>
            <person name="Grubbs K.J."/>
            <person name="Santa Maria K.C."/>
            <person name="Allen S.E."/>
            <person name="Farag S."/>
            <person name="Shank E.A."/>
            <person name="Bowers A."/>
        </authorList>
    </citation>
    <scope>NUCLEOTIDE SEQUENCE [LARGE SCALE GENOMIC DNA]</scope>
    <source>
        <strain evidence="10 11">AFS064137</strain>
    </source>
</reference>
<gene>
    <name evidence="10" type="ORF">COK81_21925</name>
</gene>
<dbReference type="InterPro" id="IPR001531">
    <property type="entry name" value="Zn_PLipaseC"/>
</dbReference>
<dbReference type="Proteomes" id="UP000225910">
    <property type="component" value="Unassembled WGS sequence"/>
</dbReference>
<dbReference type="SUPFAM" id="SSF48537">
    <property type="entry name" value="Phospholipase C/P1 nuclease"/>
    <property type="match status" value="1"/>
</dbReference>
<keyword evidence="3" id="KW-0479">Metal-binding</keyword>
<keyword evidence="5" id="KW-0378">Hydrolase</keyword>
<comment type="caution">
    <text evidence="10">The sequence shown here is derived from an EMBL/GenBank/DDBJ whole genome shotgun (WGS) entry which is preliminary data.</text>
</comment>
<dbReference type="PROSITE" id="PS00384">
    <property type="entry name" value="PROKAR_ZN_DEPEND_PLPC_1"/>
    <property type="match status" value="1"/>
</dbReference>
<proteinExistence type="predicted"/>
<evidence type="ECO:0000313" key="10">
    <source>
        <dbReference type="EMBL" id="PFT86989.1"/>
    </source>
</evidence>
<dbReference type="SMART" id="SM00770">
    <property type="entry name" value="Zn_dep_PLPC"/>
    <property type="match status" value="1"/>
</dbReference>
<evidence type="ECO:0000256" key="4">
    <source>
        <dbReference type="ARBA" id="ARBA00022729"/>
    </source>
</evidence>
<dbReference type="InterPro" id="IPR029002">
    <property type="entry name" value="PLPC/GPLD1"/>
</dbReference>
<dbReference type="PRINTS" id="PR00479">
    <property type="entry name" value="PRPHPHLPASEC"/>
</dbReference>
<organism evidence="10 11">
    <name type="scientific">Bacillus thuringiensis</name>
    <dbReference type="NCBI Taxonomy" id="1428"/>
    <lineage>
        <taxon>Bacteria</taxon>
        <taxon>Bacillati</taxon>
        <taxon>Bacillota</taxon>
        <taxon>Bacilli</taxon>
        <taxon>Bacillales</taxon>
        <taxon>Bacillaceae</taxon>
        <taxon>Bacillus</taxon>
        <taxon>Bacillus cereus group</taxon>
    </lineage>
</organism>
<sequence>MQKILFVFVTTIVCFMSLQHTIFADEHTTNNKIDIFQPWSNEENHKEGKNSHLWIVNGAIDIMSRNTTIVKQENLALLQQWRTHLENGLYVADYENPYYDSGTFASHFYNPDTDSTYLPFAKHAKETGATYFTLAGEAYQHKNIQQAFFYLGVSLHYLGDINQPMHAANFTNLSYPFGFHSKYEHFVDTIKQNYEIMDGEGYWNWKGRDPEDWIHQAAVAANQDFSDIVNSDTKNWFVKAAVSQTYADRWRAAVTPITGKRLIEAQRITAGYIQLWFDTYIHQ</sequence>
<evidence type="ECO:0000256" key="5">
    <source>
        <dbReference type="ARBA" id="ARBA00022801"/>
    </source>
</evidence>
<dbReference type="AlphaFoldDB" id="A0A9X7AXH3"/>
<dbReference type="GO" id="GO:0008270">
    <property type="term" value="F:zinc ion binding"/>
    <property type="evidence" value="ECO:0007669"/>
    <property type="project" value="InterPro"/>
</dbReference>
<name>A0A9X7AXH3_BACTU</name>
<protein>
    <recommendedName>
        <fullName evidence="2">Phospholipase C</fullName>
        <ecNumber evidence="1">3.1.4.3</ecNumber>
    </recommendedName>
    <alternativeName>
        <fullName evidence="7">Phosphatidylcholine cholinephosphohydrolase</fullName>
    </alternativeName>
</protein>
<feature type="signal peptide" evidence="8">
    <location>
        <begin position="1"/>
        <end position="24"/>
    </location>
</feature>
<dbReference type="CDD" id="cd11009">
    <property type="entry name" value="Zn_dep_PLPC"/>
    <property type="match status" value="1"/>
</dbReference>
<evidence type="ECO:0000256" key="8">
    <source>
        <dbReference type="SAM" id="SignalP"/>
    </source>
</evidence>
<dbReference type="PROSITE" id="PS51346">
    <property type="entry name" value="PROKAR_ZN_DEPEND_PLPC_2"/>
    <property type="match status" value="1"/>
</dbReference>
<evidence type="ECO:0000256" key="1">
    <source>
        <dbReference type="ARBA" id="ARBA00012018"/>
    </source>
</evidence>
<evidence type="ECO:0000256" key="2">
    <source>
        <dbReference type="ARBA" id="ARBA00018391"/>
    </source>
</evidence>